<accession>A0AAV4D0W1</accession>
<name>A0AAV4D0W1_9GAST</name>
<dbReference type="Proteomes" id="UP000735302">
    <property type="component" value="Unassembled WGS sequence"/>
</dbReference>
<organism evidence="1 2">
    <name type="scientific">Plakobranchus ocellatus</name>
    <dbReference type="NCBI Taxonomy" id="259542"/>
    <lineage>
        <taxon>Eukaryota</taxon>
        <taxon>Metazoa</taxon>
        <taxon>Spiralia</taxon>
        <taxon>Lophotrochozoa</taxon>
        <taxon>Mollusca</taxon>
        <taxon>Gastropoda</taxon>
        <taxon>Heterobranchia</taxon>
        <taxon>Euthyneura</taxon>
        <taxon>Panpulmonata</taxon>
        <taxon>Sacoglossa</taxon>
        <taxon>Placobranchoidea</taxon>
        <taxon>Plakobranchidae</taxon>
        <taxon>Plakobranchus</taxon>
    </lineage>
</organism>
<reference evidence="1 2" key="1">
    <citation type="journal article" date="2021" name="Elife">
        <title>Chloroplast acquisition without the gene transfer in kleptoplastic sea slugs, Plakobranchus ocellatus.</title>
        <authorList>
            <person name="Maeda T."/>
            <person name="Takahashi S."/>
            <person name="Yoshida T."/>
            <person name="Shimamura S."/>
            <person name="Takaki Y."/>
            <person name="Nagai Y."/>
            <person name="Toyoda A."/>
            <person name="Suzuki Y."/>
            <person name="Arimoto A."/>
            <person name="Ishii H."/>
            <person name="Satoh N."/>
            <person name="Nishiyama T."/>
            <person name="Hasebe M."/>
            <person name="Maruyama T."/>
            <person name="Minagawa J."/>
            <person name="Obokata J."/>
            <person name="Shigenobu S."/>
        </authorList>
    </citation>
    <scope>NUCLEOTIDE SEQUENCE [LARGE SCALE GENOMIC DNA]</scope>
</reference>
<evidence type="ECO:0000313" key="2">
    <source>
        <dbReference type="Proteomes" id="UP000735302"/>
    </source>
</evidence>
<comment type="caution">
    <text evidence="1">The sequence shown here is derived from an EMBL/GenBank/DDBJ whole genome shotgun (WGS) entry which is preliminary data.</text>
</comment>
<proteinExistence type="predicted"/>
<dbReference type="AlphaFoldDB" id="A0AAV4D0W1"/>
<keyword evidence="2" id="KW-1185">Reference proteome</keyword>
<evidence type="ECO:0000313" key="1">
    <source>
        <dbReference type="EMBL" id="GFO37828.1"/>
    </source>
</evidence>
<dbReference type="EMBL" id="BLXT01007308">
    <property type="protein sequence ID" value="GFO37828.1"/>
    <property type="molecule type" value="Genomic_DNA"/>
</dbReference>
<sequence length="220" mass="24582">MNANPVKAVYSDLGRIANQACSGQVSSSRPSSLVVVNSPETVAHDVISNRTVLLHDLAVKVNNSRMEASALGTDVSVRWTSAINQDPYTFQRLANWVAVRLRITFIQYESLNQQQNQLVHLLLQASRFVLFLENQETHEAYGEEASRLTDLKGHLQQVVCSTRHLLTHISDDNIQRFVDDVSFLQINSPARTSHALRRGICSLAIERMANTLSAINPETF</sequence>
<gene>
    <name evidence="1" type="ORF">PoB_006433300</name>
</gene>
<protein>
    <submittedName>
        <fullName evidence="1">Uncharacterized protein</fullName>
    </submittedName>
</protein>